<evidence type="ECO:0000313" key="13">
    <source>
        <dbReference type="Proteomes" id="UP000824130"/>
    </source>
</evidence>
<name>A0A9D1N7V9_9FIRM</name>
<comment type="subcellular location">
    <subcellularLocation>
        <location evidence="1">Cell membrane</location>
        <topology evidence="1">Multi-pass membrane protein</topology>
    </subcellularLocation>
</comment>
<dbReference type="Gene3D" id="1.20.1560.10">
    <property type="entry name" value="ABC transporter type 1, transmembrane domain"/>
    <property type="match status" value="1"/>
</dbReference>
<dbReference type="Pfam" id="PF00005">
    <property type="entry name" value="ABC_tran"/>
    <property type="match status" value="1"/>
</dbReference>
<feature type="transmembrane region" description="Helical" evidence="9">
    <location>
        <begin position="136"/>
        <end position="155"/>
    </location>
</feature>
<evidence type="ECO:0000256" key="2">
    <source>
        <dbReference type="ARBA" id="ARBA00022448"/>
    </source>
</evidence>
<keyword evidence="3" id="KW-1003">Cell membrane</keyword>
<dbReference type="InterPro" id="IPR039421">
    <property type="entry name" value="Type_1_exporter"/>
</dbReference>
<dbReference type="InterPro" id="IPR003439">
    <property type="entry name" value="ABC_transporter-like_ATP-bd"/>
</dbReference>
<dbReference type="InterPro" id="IPR036640">
    <property type="entry name" value="ABC1_TM_sf"/>
</dbReference>
<dbReference type="GO" id="GO:0034040">
    <property type="term" value="F:ATPase-coupled lipid transmembrane transporter activity"/>
    <property type="evidence" value="ECO:0007669"/>
    <property type="project" value="TreeGrafter"/>
</dbReference>
<dbReference type="AlphaFoldDB" id="A0A9D1N7V9"/>
<dbReference type="EMBL" id="DVOB01000139">
    <property type="protein sequence ID" value="HIU96337.1"/>
    <property type="molecule type" value="Genomic_DNA"/>
</dbReference>
<dbReference type="PROSITE" id="PS50893">
    <property type="entry name" value="ABC_TRANSPORTER_2"/>
    <property type="match status" value="1"/>
</dbReference>
<evidence type="ECO:0000256" key="7">
    <source>
        <dbReference type="ARBA" id="ARBA00022989"/>
    </source>
</evidence>
<dbReference type="PANTHER" id="PTHR24221:SF397">
    <property type="entry name" value="ABC TRANSPORTER, ATP-BINDING TRANSMEMBRANE PROTEIN"/>
    <property type="match status" value="1"/>
</dbReference>
<dbReference type="GO" id="GO:0016887">
    <property type="term" value="F:ATP hydrolysis activity"/>
    <property type="evidence" value="ECO:0007669"/>
    <property type="project" value="InterPro"/>
</dbReference>
<feature type="domain" description="ABC transmembrane type-1" evidence="11">
    <location>
        <begin position="64"/>
        <end position="304"/>
    </location>
</feature>
<reference evidence="12" key="1">
    <citation type="submission" date="2020-10" db="EMBL/GenBank/DDBJ databases">
        <authorList>
            <person name="Gilroy R."/>
        </authorList>
    </citation>
    <scope>NUCLEOTIDE SEQUENCE</scope>
    <source>
        <strain evidence="12">ChiSjej4B22-8349</strain>
    </source>
</reference>
<organism evidence="12 13">
    <name type="scientific">Candidatus Allocopromorpha excrementipullorum</name>
    <dbReference type="NCBI Taxonomy" id="2840743"/>
    <lineage>
        <taxon>Bacteria</taxon>
        <taxon>Bacillati</taxon>
        <taxon>Bacillota</taxon>
        <taxon>Clostridia</taxon>
        <taxon>Eubacteriales</taxon>
        <taxon>Eubacteriaceae</taxon>
        <taxon>Eubacteriaceae incertae sedis</taxon>
        <taxon>Candidatus Allocopromorpha</taxon>
    </lineage>
</organism>
<dbReference type="GO" id="GO:0005886">
    <property type="term" value="C:plasma membrane"/>
    <property type="evidence" value="ECO:0007669"/>
    <property type="project" value="UniProtKB-SubCell"/>
</dbReference>
<dbReference type="GO" id="GO:0140359">
    <property type="term" value="F:ABC-type transporter activity"/>
    <property type="evidence" value="ECO:0007669"/>
    <property type="project" value="InterPro"/>
</dbReference>
<comment type="caution">
    <text evidence="12">The sequence shown here is derived from an EMBL/GenBank/DDBJ whole genome shotgun (WGS) entry which is preliminary data.</text>
</comment>
<dbReference type="Pfam" id="PF00664">
    <property type="entry name" value="ABC_membrane"/>
    <property type="match status" value="1"/>
</dbReference>
<evidence type="ECO:0000256" key="9">
    <source>
        <dbReference type="SAM" id="Phobius"/>
    </source>
</evidence>
<feature type="transmembrane region" description="Helical" evidence="9">
    <location>
        <begin position="161"/>
        <end position="179"/>
    </location>
</feature>
<feature type="transmembrane region" description="Helical" evidence="9">
    <location>
        <begin position="54"/>
        <end position="74"/>
    </location>
</feature>
<evidence type="ECO:0000259" key="11">
    <source>
        <dbReference type="PROSITE" id="PS50929"/>
    </source>
</evidence>
<dbReference type="SUPFAM" id="SSF90123">
    <property type="entry name" value="ABC transporter transmembrane region"/>
    <property type="match status" value="1"/>
</dbReference>
<sequence length="577" mass="63809">MFGILKKFFDFCGEESRRKFKISIALGAVQAIGEAMKIPAIMVILMAITRYDISAGYIWASLTIMAVSFAVSFLSKKRSTMLQTEGGYDTAAFKRIEIARHLRYLPMGYFNENSLGEITSVTTNTMENLGNVATRVVMLTTQGLLNTGIILLMLICFDWRIGAIGAAGTVLFLFLNSRMQRAGKSISARKVESDAQVVSETMEYIQGISEVKSYNMTGEKTEKLNRAIDRNADINTKMEFVFIPFMTVQNSITKITGAVMTLCSVLFYLSGTMDLMICIGMTICSFILYTSLEQAGSYNALLHTINVSVDKAQAILELDTMDIAGRDIEPVAHDIDVEDISFSYDKRKIIDGVTIHIPEKTTTAIVGPSGGGKTTLCNLIARFWDVDEGCVKLGGTDVREYSMDSLMKNFSFVFQKVYLFADTIANNIRFGQEDASMEEVIAAARKACCHDFIMALPDGYDTVIGEGGASLSGGEKQRISIARAIMKDSPVIILDEATANVDPENEKELTEAIEALTKDKTIIMIAHRLKTVRHADQILVVDGGRIVQQGTHEELLEQDGIYRRFVEAREQAVGWKL</sequence>
<gene>
    <name evidence="12" type="ORF">IAD25_06520</name>
</gene>
<reference evidence="12" key="2">
    <citation type="journal article" date="2021" name="PeerJ">
        <title>Extensive microbial diversity within the chicken gut microbiome revealed by metagenomics and culture.</title>
        <authorList>
            <person name="Gilroy R."/>
            <person name="Ravi A."/>
            <person name="Getino M."/>
            <person name="Pursley I."/>
            <person name="Horton D.L."/>
            <person name="Alikhan N.F."/>
            <person name="Baker D."/>
            <person name="Gharbi K."/>
            <person name="Hall N."/>
            <person name="Watson M."/>
            <person name="Adriaenssens E.M."/>
            <person name="Foster-Nyarko E."/>
            <person name="Jarju S."/>
            <person name="Secka A."/>
            <person name="Antonio M."/>
            <person name="Oren A."/>
            <person name="Chaudhuri R.R."/>
            <person name="La Ragione R."/>
            <person name="Hildebrand F."/>
            <person name="Pallen M.J."/>
        </authorList>
    </citation>
    <scope>NUCLEOTIDE SEQUENCE</scope>
    <source>
        <strain evidence="12">ChiSjej4B22-8349</strain>
    </source>
</reference>
<dbReference type="InterPro" id="IPR011527">
    <property type="entry name" value="ABC1_TM_dom"/>
</dbReference>
<evidence type="ECO:0000256" key="3">
    <source>
        <dbReference type="ARBA" id="ARBA00022475"/>
    </source>
</evidence>
<evidence type="ECO:0000313" key="12">
    <source>
        <dbReference type="EMBL" id="HIU96337.1"/>
    </source>
</evidence>
<evidence type="ECO:0000256" key="5">
    <source>
        <dbReference type="ARBA" id="ARBA00022741"/>
    </source>
</evidence>
<dbReference type="Proteomes" id="UP000824130">
    <property type="component" value="Unassembled WGS sequence"/>
</dbReference>
<proteinExistence type="predicted"/>
<dbReference type="FunFam" id="3.40.50.300:FF:000221">
    <property type="entry name" value="Multidrug ABC transporter ATP-binding protein"/>
    <property type="match status" value="1"/>
</dbReference>
<keyword evidence="2" id="KW-0813">Transport</keyword>
<evidence type="ECO:0000259" key="10">
    <source>
        <dbReference type="PROSITE" id="PS50893"/>
    </source>
</evidence>
<dbReference type="PROSITE" id="PS00211">
    <property type="entry name" value="ABC_TRANSPORTER_1"/>
    <property type="match status" value="1"/>
</dbReference>
<keyword evidence="7 9" id="KW-1133">Transmembrane helix</keyword>
<accession>A0A9D1N7V9</accession>
<evidence type="ECO:0000256" key="8">
    <source>
        <dbReference type="ARBA" id="ARBA00023136"/>
    </source>
</evidence>
<keyword evidence="8 9" id="KW-0472">Membrane</keyword>
<feature type="transmembrane region" description="Helical" evidence="9">
    <location>
        <begin position="265"/>
        <end position="289"/>
    </location>
</feature>
<dbReference type="InterPro" id="IPR003593">
    <property type="entry name" value="AAA+_ATPase"/>
</dbReference>
<dbReference type="SMART" id="SM00382">
    <property type="entry name" value="AAA"/>
    <property type="match status" value="1"/>
</dbReference>
<dbReference type="GO" id="GO:0005524">
    <property type="term" value="F:ATP binding"/>
    <property type="evidence" value="ECO:0007669"/>
    <property type="project" value="UniProtKB-KW"/>
</dbReference>
<evidence type="ECO:0000256" key="6">
    <source>
        <dbReference type="ARBA" id="ARBA00022840"/>
    </source>
</evidence>
<feature type="transmembrane region" description="Helical" evidence="9">
    <location>
        <begin position="24"/>
        <end position="48"/>
    </location>
</feature>
<dbReference type="InterPro" id="IPR017871">
    <property type="entry name" value="ABC_transporter-like_CS"/>
</dbReference>
<keyword evidence="5" id="KW-0547">Nucleotide-binding</keyword>
<feature type="domain" description="ABC transporter" evidence="10">
    <location>
        <begin position="335"/>
        <end position="568"/>
    </location>
</feature>
<dbReference type="PROSITE" id="PS50929">
    <property type="entry name" value="ABC_TM1F"/>
    <property type="match status" value="1"/>
</dbReference>
<dbReference type="PANTHER" id="PTHR24221">
    <property type="entry name" value="ATP-BINDING CASSETTE SUB-FAMILY B"/>
    <property type="match status" value="1"/>
</dbReference>
<dbReference type="SUPFAM" id="SSF52540">
    <property type="entry name" value="P-loop containing nucleoside triphosphate hydrolases"/>
    <property type="match status" value="1"/>
</dbReference>
<keyword evidence="4 9" id="KW-0812">Transmembrane</keyword>
<dbReference type="InterPro" id="IPR027417">
    <property type="entry name" value="P-loop_NTPase"/>
</dbReference>
<evidence type="ECO:0000256" key="1">
    <source>
        <dbReference type="ARBA" id="ARBA00004651"/>
    </source>
</evidence>
<protein>
    <submittedName>
        <fullName evidence="12">ABC transporter ATP-binding protein</fullName>
    </submittedName>
</protein>
<dbReference type="Gene3D" id="3.40.50.300">
    <property type="entry name" value="P-loop containing nucleotide triphosphate hydrolases"/>
    <property type="match status" value="1"/>
</dbReference>
<evidence type="ECO:0000256" key="4">
    <source>
        <dbReference type="ARBA" id="ARBA00022692"/>
    </source>
</evidence>
<keyword evidence="6 12" id="KW-0067">ATP-binding</keyword>